<feature type="coiled-coil region" evidence="1">
    <location>
        <begin position="45"/>
        <end position="72"/>
    </location>
</feature>
<dbReference type="VEuPathDB" id="GiardiaDB:QR46_1023"/>
<evidence type="ECO:0000313" key="2">
    <source>
        <dbReference type="EMBL" id="KWX14966.1"/>
    </source>
</evidence>
<keyword evidence="1" id="KW-0175">Coiled coil</keyword>
<sequence>MADRTSLADKISAQAFTAEALTNSLLGSSAILEASSGRAFSSEELHQLDTHVTDLLSNLDKLEAELVTKQDQESRSFQQYKVSFSNQMDKSAKAIGDFKAHVTAIETLIGDLSSLSQAGSEAVHILRKGKNLQKAMFLLQLFNEFIIARLLGGVSLHFEFAPVAKTGAIVTDQLDYEHLLATGSLCKTMSGTDPEMLLTNTYYSQDYYFINTNPSSLKAKSLLPERLEYTPYTQPKSNAKEGTWEYLLSKQNRIISSPYEDSPYIPPAFRYLLNNPFTRHQMLLTLKEMIAAFDMHSMLSVPRFDCLENVSFSWSLLSVPDLRSQLPTPLSSEQLNAATVETVVFIKRLYDSITSLHSVVPYPPTSAMSRRLNELVEAANTLISYGPEQISDNVHDICSKYAIYTDSQAQPTKYSFDLYRHRYGLLYELCCALDYRKRPDFAKVRRIVATMDILGMQCYDLVYEAITYACVKASSHLLTNFANSPLLKNPEDIPDILSCLPFSDGSLPVPDSAPEDRNNLINQTATLKTVTPFSDIVAAARTVFPPLTEYFTASFYVLKGMFRICFLTISNPQPMIIQVTQLVFRMIVDNITATLDAVVKDYANDKAKVSLALIRVYVIIKCLMEDLTRKMTSLNIQGLLRGVDLSGIFVEEYPLICGYDFRFSSIDGAKMIFTDNIMQKIRSNIDMLRETEKASSSAVGSINPQIIASLFAPFEQKAGSSALISSQVNRSADSLPDLLSHSVPDINLVQILMYPVSDIHTPNLYSWSYYFEADEEFDNIPWEFGEYFVTHYLNFNAKIHTLGELNSEVAKRKALYEQTQTLYTMLCEICKSAIVGKTGTTLLDGTSTEDGALVLDLDAIAGPSVDISASLAKVSSFLNGLNKFKASAFVEDLPENYYQPINKADFRFLRSLNNTIAMRLIPQLPAFMSADVFINKPLKTRHSLRDDIPLLDLLILYEKVQSDMPTALASSSNRELSFLVHQFLPAYCTSNTLKAATTYTQITAPWPFVDRTLGEVQMHDSMQHKIVPNTATQIKGDSSQSMDVLEGIISKLSVKFLETAEYGIKLLFQDYFVYENIYLENYLSATIMLEPFRSHHEVIDTLILNTCSKGLSSSLFSEQSLRDLIKKYKAVIYRARYMFYKDLSSETEPSRSSFYSYRTQTFQTVQTTLIKRILAFLVAKIGSCITSYASLCFSASAGYFPDGAVQDSGSMEIHDVRTATHRILPLLITSPPGVYAIEPISKNSKLKAAWKEYGESILGLYTGETVSNDAFSLSLCRVSDCGTPLCFGNSSVEYNKKNSGYSISSVKPILLAEKRIGEEYPENVVLSRSFASATSGVFIPLSDHFFDIISATLTALQEMNDFLVTDVLAFERNDEMDQIIQRELKHFYVSVELALHRLSNLYVELTLAGCRIIYCNCKPNSYSEADVMRESDATDKLANMSYEEFCQWASLDGSCMVSVTERAPLHVRYIFELLTNQLSVLVSTYEFQPPSSNLFSDAAPLCRNLLPPQSASAIAGKILAAFPTLYLAHLSRFHFKDNDPLLVIAEIKMLAELYHGVQAAGVDCAQGTLQEIQQSKDKLDLIKAVLLVNSSNVSQEVSTMIRRFYSQNRSEVLLLLQILARRLTTGLGFITTGEPTRRGDRFRESSFGREFDALCRIIYEDRQ</sequence>
<dbReference type="EMBL" id="JXTI01000018">
    <property type="protein sequence ID" value="KWX14966.1"/>
    <property type="molecule type" value="Genomic_DNA"/>
</dbReference>
<comment type="caution">
    <text evidence="2">The sequence shown here is derived from an EMBL/GenBank/DDBJ whole genome shotgun (WGS) entry which is preliminary data.</text>
</comment>
<reference evidence="2 3" key="1">
    <citation type="journal article" date="2015" name="Mol. Biochem. Parasitol.">
        <title>Identification of polymorphic genes for use in assemblage B genotyping assays through comparative genomics of multiple assemblage B Giardia duodenalis isolates.</title>
        <authorList>
            <person name="Wielinga C."/>
            <person name="Thompson R.C."/>
            <person name="Monis P."/>
            <person name="Ryan U."/>
        </authorList>
    </citation>
    <scope>NUCLEOTIDE SEQUENCE [LARGE SCALE GENOMIC DNA]</scope>
    <source>
        <strain evidence="2 3">BAH15c1</strain>
    </source>
</reference>
<gene>
    <name evidence="2" type="ORF">QR46_1023</name>
</gene>
<dbReference type="OrthoDB" id="10254504at2759"/>
<proteinExistence type="predicted"/>
<name>A0A132NY15_GIAIN</name>
<organism evidence="2 3">
    <name type="scientific">Giardia duodenalis assemblage B</name>
    <dbReference type="NCBI Taxonomy" id="1394984"/>
    <lineage>
        <taxon>Eukaryota</taxon>
        <taxon>Metamonada</taxon>
        <taxon>Diplomonadida</taxon>
        <taxon>Hexamitidae</taxon>
        <taxon>Giardiinae</taxon>
        <taxon>Giardia</taxon>
    </lineage>
</organism>
<evidence type="ECO:0000313" key="3">
    <source>
        <dbReference type="Proteomes" id="UP000070089"/>
    </source>
</evidence>
<accession>A0A132NY15</accession>
<evidence type="ECO:0000256" key="1">
    <source>
        <dbReference type="SAM" id="Coils"/>
    </source>
</evidence>
<protein>
    <submittedName>
        <fullName evidence="2">Uncharacterized protein</fullName>
    </submittedName>
</protein>
<dbReference type="Proteomes" id="UP000070089">
    <property type="component" value="Unassembled WGS sequence"/>
</dbReference>